<keyword evidence="1" id="KW-0472">Membrane</keyword>
<keyword evidence="1" id="KW-0812">Transmembrane</keyword>
<dbReference type="VEuPathDB" id="TriTrypDB:BSAL_17110"/>
<name>A0A0S4JF53_BODSA</name>
<evidence type="ECO:0000313" key="3">
    <source>
        <dbReference type="Proteomes" id="UP000051952"/>
    </source>
</evidence>
<dbReference type="Proteomes" id="UP000051952">
    <property type="component" value="Unassembled WGS sequence"/>
</dbReference>
<protein>
    <submittedName>
        <fullName evidence="2">Leucine-rich repeat protein, putative</fullName>
    </submittedName>
</protein>
<keyword evidence="3" id="KW-1185">Reference proteome</keyword>
<reference evidence="3" key="1">
    <citation type="submission" date="2015-09" db="EMBL/GenBank/DDBJ databases">
        <authorList>
            <consortium name="Pathogen Informatics"/>
        </authorList>
    </citation>
    <scope>NUCLEOTIDE SEQUENCE [LARGE SCALE GENOMIC DNA]</scope>
    <source>
        <strain evidence="3">Lake Konstanz</strain>
    </source>
</reference>
<sequence length="483" mass="54534">MRPVSVVCHQRRRQVARNLKSLHCVSIDTRPSSLDELPQLADVMRLSALSSTLRELRLHDYSLNQALIEAIAQLGGLEDLDLSACWLPAPHQLHSLFRLTKLRTLYLPHCGGFQVATCDVIQLGPSLSITDFRHGVGFSLPDYAWMTRLSRLCLHSVHITSEMFASLPMLTQLRLYNCEWDEDPSTAIAHLRGLELLGISWGHALTDDVLEQIALLLPELRDLILSHHRFTHVGLRHLTKLAHLHRLEVSRDIFRCCDDTILSQFAALRTLRVNSSEPVGLPKWASRIICFASQLHTLVINSSPICAEFFDDVENLSELRTLRLVNVTRGAGEFDLSKLVQLRCLVSVDVEPCAGGIVPYTDDAVEFLRAAGICRVVDSTTVGQVFKLPLIKRVCWWILPYTMHYERYTSRSEWVLDITRARLMGIIGRLKCFLFAFAIVHWALWALDVRVADLLAMGTRNNAPTVPFLDVPQNFPTAMPLGQ</sequence>
<dbReference type="EMBL" id="CYKH01001671">
    <property type="protein sequence ID" value="CUG88752.1"/>
    <property type="molecule type" value="Genomic_DNA"/>
</dbReference>
<dbReference type="AlphaFoldDB" id="A0A0S4JF53"/>
<evidence type="ECO:0000256" key="1">
    <source>
        <dbReference type="SAM" id="Phobius"/>
    </source>
</evidence>
<dbReference type="PANTHER" id="PTHR47186:SF61">
    <property type="entry name" value="LEUCINE-RICH REPEAT-CONTAINING PROTEIN 57-RELATED"/>
    <property type="match status" value="1"/>
</dbReference>
<feature type="transmembrane region" description="Helical" evidence="1">
    <location>
        <begin position="430"/>
        <end position="447"/>
    </location>
</feature>
<accession>A0A0S4JF53</accession>
<gene>
    <name evidence="2" type="ORF">BSAL_17110</name>
</gene>
<dbReference type="PANTHER" id="PTHR47186">
    <property type="entry name" value="LEUCINE-RICH REPEAT-CONTAINING PROTEIN 57"/>
    <property type="match status" value="1"/>
</dbReference>
<dbReference type="Gene3D" id="3.80.10.10">
    <property type="entry name" value="Ribonuclease Inhibitor"/>
    <property type="match status" value="2"/>
</dbReference>
<dbReference type="SUPFAM" id="SSF52047">
    <property type="entry name" value="RNI-like"/>
    <property type="match status" value="1"/>
</dbReference>
<organism evidence="2 3">
    <name type="scientific">Bodo saltans</name>
    <name type="common">Flagellated protozoan</name>
    <dbReference type="NCBI Taxonomy" id="75058"/>
    <lineage>
        <taxon>Eukaryota</taxon>
        <taxon>Discoba</taxon>
        <taxon>Euglenozoa</taxon>
        <taxon>Kinetoplastea</taxon>
        <taxon>Metakinetoplastina</taxon>
        <taxon>Eubodonida</taxon>
        <taxon>Bodonidae</taxon>
        <taxon>Bodo</taxon>
    </lineage>
</organism>
<proteinExistence type="predicted"/>
<keyword evidence="1" id="KW-1133">Transmembrane helix</keyword>
<evidence type="ECO:0000313" key="2">
    <source>
        <dbReference type="EMBL" id="CUG88752.1"/>
    </source>
</evidence>
<dbReference type="InterPro" id="IPR032675">
    <property type="entry name" value="LRR_dom_sf"/>
</dbReference>